<name>A0A6L2LMC6_TANCI</name>
<keyword evidence="1" id="KW-0812">Transmembrane</keyword>
<dbReference type="AlphaFoldDB" id="A0A6L2LMC6"/>
<gene>
    <name evidence="2" type="ORF">Tci_033620</name>
</gene>
<feature type="transmembrane region" description="Helical" evidence="1">
    <location>
        <begin position="35"/>
        <end position="57"/>
    </location>
</feature>
<organism evidence="2">
    <name type="scientific">Tanacetum cinerariifolium</name>
    <name type="common">Dalmatian daisy</name>
    <name type="synonym">Chrysanthemum cinerariifolium</name>
    <dbReference type="NCBI Taxonomy" id="118510"/>
    <lineage>
        <taxon>Eukaryota</taxon>
        <taxon>Viridiplantae</taxon>
        <taxon>Streptophyta</taxon>
        <taxon>Embryophyta</taxon>
        <taxon>Tracheophyta</taxon>
        <taxon>Spermatophyta</taxon>
        <taxon>Magnoliopsida</taxon>
        <taxon>eudicotyledons</taxon>
        <taxon>Gunneridae</taxon>
        <taxon>Pentapetalae</taxon>
        <taxon>asterids</taxon>
        <taxon>campanulids</taxon>
        <taxon>Asterales</taxon>
        <taxon>Asteraceae</taxon>
        <taxon>Asteroideae</taxon>
        <taxon>Anthemideae</taxon>
        <taxon>Anthemidinae</taxon>
        <taxon>Tanacetum</taxon>
    </lineage>
</organism>
<proteinExistence type="predicted"/>
<accession>A0A6L2LMC6</accession>
<evidence type="ECO:0000313" key="2">
    <source>
        <dbReference type="EMBL" id="GEU61642.1"/>
    </source>
</evidence>
<protein>
    <submittedName>
        <fullName evidence="2">Uncharacterized protein</fullName>
    </submittedName>
</protein>
<reference evidence="2" key="1">
    <citation type="journal article" date="2019" name="Sci. Rep.">
        <title>Draft genome of Tanacetum cinerariifolium, the natural source of mosquito coil.</title>
        <authorList>
            <person name="Yamashiro T."/>
            <person name="Shiraishi A."/>
            <person name="Satake H."/>
            <person name="Nakayama K."/>
        </authorList>
    </citation>
    <scope>NUCLEOTIDE SEQUENCE</scope>
</reference>
<sequence length="341" mass="38633">MSPWILHHIHGTLNYDLHLYSSTTSYLVTYSYDDWVGFPTLIVLPLGILLSLATIYYHGLLSDHILRLILVLHSSLHYATVVYCDNVSVYADIFTIGLASALFNEFRTRLIVQRSPAIIANACKWPPRVTLGRLLPHARGIGFKPRRGGFPSGAKNEWGLSPKAKVRVLHTSQLDVTVSVEGLPINAWENNTFSKVASMWGELVEWEDVEGNSSSYARVLKFFSDKIDDYSSDDESNDVDEGNNSRDKEFEKVIDDNDIYRVSESSCMRGDDFVHENITSIHSMETPYSNDPFNIYKLLNKKNDNVSHSKAGFEPIYPLGFTLEFGKKTILMKALFLLLIR</sequence>
<keyword evidence="1" id="KW-0472">Membrane</keyword>
<comment type="caution">
    <text evidence="2">The sequence shown here is derived from an EMBL/GenBank/DDBJ whole genome shotgun (WGS) entry which is preliminary data.</text>
</comment>
<keyword evidence="1" id="KW-1133">Transmembrane helix</keyword>
<dbReference type="EMBL" id="BKCJ010004539">
    <property type="protein sequence ID" value="GEU61642.1"/>
    <property type="molecule type" value="Genomic_DNA"/>
</dbReference>
<evidence type="ECO:0000256" key="1">
    <source>
        <dbReference type="SAM" id="Phobius"/>
    </source>
</evidence>